<evidence type="ECO:0000256" key="1">
    <source>
        <dbReference type="SAM" id="MobiDB-lite"/>
    </source>
</evidence>
<dbReference type="EMBL" id="JAQQWL010000001">
    <property type="protein sequence ID" value="KAK8090889.1"/>
    <property type="molecule type" value="Genomic_DNA"/>
</dbReference>
<feature type="region of interest" description="Disordered" evidence="1">
    <location>
        <begin position="33"/>
        <end position="55"/>
    </location>
</feature>
<sequence>MATRQAPHAVGWNGAMFFSLSVPQSTAFRDGDSVDGWGLEGSGGHEEGGSEERGCLSRDPFVIRTSLILGQGRSQTLPLQRIPSVVHCASGNGVPIELEGGFLSETKCQMRGSELNPSSTLVSMHLPETVNTLSAMVVLDSWVLQAG</sequence>
<gene>
    <name evidence="2" type="ORF">PG994_000394</name>
</gene>
<evidence type="ECO:0000313" key="2">
    <source>
        <dbReference type="EMBL" id="KAK8090889.1"/>
    </source>
</evidence>
<feature type="compositionally biased region" description="Basic and acidic residues" evidence="1">
    <location>
        <begin position="43"/>
        <end position="55"/>
    </location>
</feature>
<protein>
    <submittedName>
        <fullName evidence="2">Uncharacterized protein</fullName>
    </submittedName>
</protein>
<reference evidence="2 3" key="1">
    <citation type="submission" date="2023-01" db="EMBL/GenBank/DDBJ databases">
        <title>Analysis of 21 Apiospora genomes using comparative genomics revels a genus with tremendous synthesis potential of carbohydrate active enzymes and secondary metabolites.</title>
        <authorList>
            <person name="Sorensen T."/>
        </authorList>
    </citation>
    <scope>NUCLEOTIDE SEQUENCE [LARGE SCALE GENOMIC DNA]</scope>
    <source>
        <strain evidence="2 3">CBS 135458</strain>
    </source>
</reference>
<dbReference type="Proteomes" id="UP001480595">
    <property type="component" value="Unassembled WGS sequence"/>
</dbReference>
<dbReference type="GeneID" id="92084866"/>
<accession>A0ABR1X6B7</accession>
<name>A0ABR1X6B7_9PEZI</name>
<organism evidence="2 3">
    <name type="scientific">Apiospora phragmitis</name>
    <dbReference type="NCBI Taxonomy" id="2905665"/>
    <lineage>
        <taxon>Eukaryota</taxon>
        <taxon>Fungi</taxon>
        <taxon>Dikarya</taxon>
        <taxon>Ascomycota</taxon>
        <taxon>Pezizomycotina</taxon>
        <taxon>Sordariomycetes</taxon>
        <taxon>Xylariomycetidae</taxon>
        <taxon>Amphisphaeriales</taxon>
        <taxon>Apiosporaceae</taxon>
        <taxon>Apiospora</taxon>
    </lineage>
</organism>
<proteinExistence type="predicted"/>
<dbReference type="RefSeq" id="XP_066722435.1">
    <property type="nucleotide sequence ID" value="XM_066851803.1"/>
</dbReference>
<evidence type="ECO:0000313" key="3">
    <source>
        <dbReference type="Proteomes" id="UP001480595"/>
    </source>
</evidence>
<comment type="caution">
    <text evidence="2">The sequence shown here is derived from an EMBL/GenBank/DDBJ whole genome shotgun (WGS) entry which is preliminary data.</text>
</comment>
<keyword evidence="3" id="KW-1185">Reference proteome</keyword>